<feature type="region of interest" description="Disordered" evidence="1">
    <location>
        <begin position="47"/>
        <end position="76"/>
    </location>
</feature>
<keyword evidence="3" id="KW-1185">Reference proteome</keyword>
<name>A0A5N6RJ47_9ROSI</name>
<evidence type="ECO:0000256" key="1">
    <source>
        <dbReference type="SAM" id="MobiDB-lite"/>
    </source>
</evidence>
<evidence type="ECO:0000313" key="2">
    <source>
        <dbReference type="EMBL" id="KAE8099431.1"/>
    </source>
</evidence>
<dbReference type="EMBL" id="CM017327">
    <property type="protein sequence ID" value="KAE8099431.1"/>
    <property type="molecule type" value="Genomic_DNA"/>
</dbReference>
<evidence type="ECO:0000313" key="3">
    <source>
        <dbReference type="Proteomes" id="UP000327013"/>
    </source>
</evidence>
<reference evidence="2 3" key="1">
    <citation type="submission" date="2019-06" db="EMBL/GenBank/DDBJ databases">
        <title>A chromosomal-level reference genome of Carpinus fangiana (Coryloideae, Betulaceae).</title>
        <authorList>
            <person name="Yang X."/>
            <person name="Wang Z."/>
            <person name="Zhang L."/>
            <person name="Hao G."/>
            <person name="Liu J."/>
            <person name="Yang Y."/>
        </authorList>
    </citation>
    <scope>NUCLEOTIDE SEQUENCE [LARGE SCALE GENOMIC DNA]</scope>
    <source>
        <strain evidence="2">Cfa_2016G</strain>
        <tissue evidence="2">Leaf</tissue>
    </source>
</reference>
<protein>
    <submittedName>
        <fullName evidence="2">Uncharacterized protein</fullName>
    </submittedName>
</protein>
<feature type="compositionally biased region" description="Polar residues" evidence="1">
    <location>
        <begin position="102"/>
        <end position="129"/>
    </location>
</feature>
<dbReference type="Proteomes" id="UP000327013">
    <property type="component" value="Chromosome 7"/>
</dbReference>
<proteinExistence type="predicted"/>
<feature type="region of interest" description="Disordered" evidence="1">
    <location>
        <begin position="88"/>
        <end position="136"/>
    </location>
</feature>
<gene>
    <name evidence="2" type="ORF">FH972_017414</name>
</gene>
<feature type="compositionally biased region" description="Basic residues" evidence="1">
    <location>
        <begin position="59"/>
        <end position="69"/>
    </location>
</feature>
<dbReference type="AlphaFoldDB" id="A0A5N6RJ47"/>
<sequence>MAKPCVKFGYQTQVCRTRHRFTTVQFRHGARLQANHAESCPAACRVADPHSGSSDRHLLNSRHSGRRPRLASDVPEFASPRLARLRPCRPRLGPWQTRRTADSTCLGTPNMEGAQTSRGVTRLKTSSVVQRDPAWV</sequence>
<accession>A0A5N6RJ47</accession>
<organism evidence="2 3">
    <name type="scientific">Carpinus fangiana</name>
    <dbReference type="NCBI Taxonomy" id="176857"/>
    <lineage>
        <taxon>Eukaryota</taxon>
        <taxon>Viridiplantae</taxon>
        <taxon>Streptophyta</taxon>
        <taxon>Embryophyta</taxon>
        <taxon>Tracheophyta</taxon>
        <taxon>Spermatophyta</taxon>
        <taxon>Magnoliopsida</taxon>
        <taxon>eudicotyledons</taxon>
        <taxon>Gunneridae</taxon>
        <taxon>Pentapetalae</taxon>
        <taxon>rosids</taxon>
        <taxon>fabids</taxon>
        <taxon>Fagales</taxon>
        <taxon>Betulaceae</taxon>
        <taxon>Carpinus</taxon>
    </lineage>
</organism>